<organism evidence="1 2">
    <name type="scientific">Flavobacterium yafengii</name>
    <dbReference type="NCBI Taxonomy" id="3041253"/>
    <lineage>
        <taxon>Bacteria</taxon>
        <taxon>Pseudomonadati</taxon>
        <taxon>Bacteroidota</taxon>
        <taxon>Flavobacteriia</taxon>
        <taxon>Flavobacteriales</taxon>
        <taxon>Flavobacteriaceae</taxon>
        <taxon>Flavobacterium</taxon>
    </lineage>
</organism>
<reference evidence="1 2" key="1">
    <citation type="submission" date="2023-04" db="EMBL/GenBank/DDBJ databases">
        <title>Two novel species of Flavobacterium.</title>
        <authorList>
            <person name="Liu Q."/>
            <person name="Xin Y.-H."/>
        </authorList>
    </citation>
    <scope>NUCLEOTIDE SEQUENCE [LARGE SCALE GENOMIC DNA]</scope>
    <source>
        <strain evidence="1 2">LB2P87</strain>
    </source>
</reference>
<dbReference type="Proteomes" id="UP001228643">
    <property type="component" value="Unassembled WGS sequence"/>
</dbReference>
<sequence>MKTNIKYILGLFIVALTFISCNEEEYSLGELSAPANVVINTVVVGVDATHPNGDGSGSVKISVTGDNALSYKIDYDANTPLDLVYLPTGMTTKKYTSVGVNTYRITVVAYGKGGSSTNVTKDVTVRSDFTVAPEIVTALTNNASKRWVVDKSVAGHIGVGPWNIASIRPEWWAGGVNEKAASANCFYTATFTFAKVAASGTYSLQVATPDGAFTKTGSLTTLPGIPGSGDEGCYNYGGGTSAFSFIPASSGAPIVTTNADNSTSTQTSILLSGVDTFIGYGAVQKEYEILVITSTYMYLRVQGTETGNAWYLKLKPAL</sequence>
<evidence type="ECO:0000313" key="1">
    <source>
        <dbReference type="EMBL" id="MDI5950873.1"/>
    </source>
</evidence>
<dbReference type="RefSeq" id="WP_282717637.1">
    <property type="nucleotide sequence ID" value="NZ_JASCRY010000004.1"/>
</dbReference>
<protein>
    <recommendedName>
        <fullName evidence="3">Glucan endo-1,3-beta-D-glucosidase</fullName>
    </recommendedName>
</protein>
<gene>
    <name evidence="1" type="ORF">QLS97_14540</name>
</gene>
<comment type="caution">
    <text evidence="1">The sequence shown here is derived from an EMBL/GenBank/DDBJ whole genome shotgun (WGS) entry which is preliminary data.</text>
</comment>
<keyword evidence="2" id="KW-1185">Reference proteome</keyword>
<accession>A0AAW6TTC3</accession>
<evidence type="ECO:0008006" key="3">
    <source>
        <dbReference type="Google" id="ProtNLM"/>
    </source>
</evidence>
<dbReference type="PROSITE" id="PS51257">
    <property type="entry name" value="PROKAR_LIPOPROTEIN"/>
    <property type="match status" value="1"/>
</dbReference>
<evidence type="ECO:0000313" key="2">
    <source>
        <dbReference type="Proteomes" id="UP001228643"/>
    </source>
</evidence>
<proteinExistence type="predicted"/>
<dbReference type="AlphaFoldDB" id="A0AAW6TTC3"/>
<name>A0AAW6TTC3_9FLAO</name>
<dbReference type="EMBL" id="JASCRY010000004">
    <property type="protein sequence ID" value="MDI5950873.1"/>
    <property type="molecule type" value="Genomic_DNA"/>
</dbReference>